<evidence type="ECO:0000313" key="2">
    <source>
        <dbReference type="Proteomes" id="UP000616151"/>
    </source>
</evidence>
<name>A0ACC5RC52_9HYPH</name>
<evidence type="ECO:0000313" key="1">
    <source>
        <dbReference type="EMBL" id="MBK1870169.1"/>
    </source>
</evidence>
<protein>
    <submittedName>
        <fullName evidence="1">SRPBCC family protein</fullName>
    </submittedName>
</protein>
<keyword evidence="2" id="KW-1185">Reference proteome</keyword>
<organism evidence="1 2">
    <name type="scientific">Taklimakanibacter albus</name>
    <dbReference type="NCBI Taxonomy" id="2800327"/>
    <lineage>
        <taxon>Bacteria</taxon>
        <taxon>Pseudomonadati</taxon>
        <taxon>Pseudomonadota</taxon>
        <taxon>Alphaproteobacteria</taxon>
        <taxon>Hyphomicrobiales</taxon>
        <taxon>Aestuariivirgaceae</taxon>
        <taxon>Taklimakanibacter</taxon>
    </lineage>
</organism>
<comment type="caution">
    <text evidence="1">The sequence shown here is derived from an EMBL/GenBank/DDBJ whole genome shotgun (WGS) entry which is preliminary data.</text>
</comment>
<sequence>MVERRENESDPKKNRTTAERKSDRELVVTRTFDAPARIVYEAWTTPELFMRWWAPKSMGVPLLSCEMDVRAGGSYRLEFGHDASDAMAFFGKYLEATSPSRIVWTNEEATDAPITTVTFEEKDGKTLLVLRELYPSKEALDEAIGMEESMAEQFEQLDELLVTLGTGRLPREP</sequence>
<reference evidence="1" key="1">
    <citation type="submission" date="2021-01" db="EMBL/GenBank/DDBJ databases">
        <authorList>
            <person name="Sun Q."/>
        </authorList>
    </citation>
    <scope>NUCLEOTIDE SEQUENCE</scope>
    <source>
        <strain evidence="1">YIM B02566</strain>
    </source>
</reference>
<proteinExistence type="predicted"/>
<accession>A0ACC5RC52</accession>
<dbReference type="EMBL" id="JAENHL010000008">
    <property type="protein sequence ID" value="MBK1870169.1"/>
    <property type="molecule type" value="Genomic_DNA"/>
</dbReference>
<dbReference type="Proteomes" id="UP000616151">
    <property type="component" value="Unassembled WGS sequence"/>
</dbReference>
<gene>
    <name evidence="1" type="ORF">JHL16_27655</name>
</gene>